<dbReference type="HOGENOM" id="CLU_1703993_0_0_1"/>
<keyword evidence="3 6" id="KW-0812">Transmembrane</keyword>
<evidence type="ECO:0000256" key="6">
    <source>
        <dbReference type="SAM" id="Phobius"/>
    </source>
</evidence>
<keyword evidence="8" id="KW-1185">Reference proteome</keyword>
<evidence type="ECO:0000313" key="8">
    <source>
        <dbReference type="Proteomes" id="UP000019484"/>
    </source>
</evidence>
<dbReference type="GO" id="GO:0016020">
    <property type="term" value="C:membrane"/>
    <property type="evidence" value="ECO:0007669"/>
    <property type="project" value="UniProtKB-SubCell"/>
</dbReference>
<gene>
    <name evidence="7" type="ORF">A1O1_01640</name>
</gene>
<dbReference type="Proteomes" id="UP000019484">
    <property type="component" value="Unassembled WGS sequence"/>
</dbReference>
<evidence type="ECO:0000256" key="2">
    <source>
        <dbReference type="ARBA" id="ARBA00008974"/>
    </source>
</evidence>
<keyword evidence="5 6" id="KW-0472">Membrane</keyword>
<comment type="caution">
    <text evidence="7">The sequence shown here is derived from an EMBL/GenBank/DDBJ whole genome shotgun (WGS) entry which is preliminary data.</text>
</comment>
<feature type="transmembrane region" description="Helical" evidence="6">
    <location>
        <begin position="76"/>
        <end position="95"/>
    </location>
</feature>
<dbReference type="Pfam" id="PF02133">
    <property type="entry name" value="Transp_cyt_pur"/>
    <property type="match status" value="1"/>
</dbReference>
<dbReference type="OrthoDB" id="2018619at2759"/>
<protein>
    <submittedName>
        <fullName evidence="7">Uncharacterized protein</fullName>
    </submittedName>
</protein>
<evidence type="ECO:0000256" key="3">
    <source>
        <dbReference type="ARBA" id="ARBA00022692"/>
    </source>
</evidence>
<evidence type="ECO:0000313" key="7">
    <source>
        <dbReference type="EMBL" id="EXJ96514.1"/>
    </source>
</evidence>
<evidence type="ECO:0000256" key="4">
    <source>
        <dbReference type="ARBA" id="ARBA00022989"/>
    </source>
</evidence>
<sequence>MSKVFSNQFSLDGNIHVSSLYDGSKKGLYWLWSGVNWVGVFAWLAGTTMGIPGLIGQHQPQLLSDAARRMHMMGDILTFVTAAVVYFAFTCFIHYRVLAAGREDMTRQREWLAKEGREGFFHGEKEGLAIEAPSTPPVMDIEEIYLEGEKGGKM</sequence>
<dbReference type="GO" id="GO:0022857">
    <property type="term" value="F:transmembrane transporter activity"/>
    <property type="evidence" value="ECO:0007669"/>
    <property type="project" value="InterPro"/>
</dbReference>
<reference evidence="7 8" key="1">
    <citation type="submission" date="2013-03" db="EMBL/GenBank/DDBJ databases">
        <title>The Genome Sequence of Capronia coronata CBS 617.96.</title>
        <authorList>
            <consortium name="The Broad Institute Genomics Platform"/>
            <person name="Cuomo C."/>
            <person name="de Hoog S."/>
            <person name="Gorbushina A."/>
            <person name="Walker B."/>
            <person name="Young S.K."/>
            <person name="Zeng Q."/>
            <person name="Gargeya S."/>
            <person name="Fitzgerald M."/>
            <person name="Haas B."/>
            <person name="Abouelleil A."/>
            <person name="Allen A.W."/>
            <person name="Alvarado L."/>
            <person name="Arachchi H.M."/>
            <person name="Berlin A.M."/>
            <person name="Chapman S.B."/>
            <person name="Gainer-Dewar J."/>
            <person name="Goldberg J."/>
            <person name="Griggs A."/>
            <person name="Gujja S."/>
            <person name="Hansen M."/>
            <person name="Howarth C."/>
            <person name="Imamovic A."/>
            <person name="Ireland A."/>
            <person name="Larimer J."/>
            <person name="McCowan C."/>
            <person name="Murphy C."/>
            <person name="Pearson M."/>
            <person name="Poon T.W."/>
            <person name="Priest M."/>
            <person name="Roberts A."/>
            <person name="Saif S."/>
            <person name="Shea T."/>
            <person name="Sisk P."/>
            <person name="Sykes S."/>
            <person name="Wortman J."/>
            <person name="Nusbaum C."/>
            <person name="Birren B."/>
        </authorList>
    </citation>
    <scope>NUCLEOTIDE SEQUENCE [LARGE SCALE GENOMIC DNA]</scope>
    <source>
        <strain evidence="7 8">CBS 617.96</strain>
    </source>
</reference>
<dbReference type="EMBL" id="AMWN01000001">
    <property type="protein sequence ID" value="EXJ96514.1"/>
    <property type="molecule type" value="Genomic_DNA"/>
</dbReference>
<accession>W9ZPW3</accession>
<evidence type="ECO:0000256" key="5">
    <source>
        <dbReference type="ARBA" id="ARBA00023136"/>
    </source>
</evidence>
<dbReference type="InterPro" id="IPR001248">
    <property type="entry name" value="Pur-cyt_permease"/>
</dbReference>
<dbReference type="RefSeq" id="XP_007720743.1">
    <property type="nucleotide sequence ID" value="XM_007722553.1"/>
</dbReference>
<name>W9ZPW3_9EURO</name>
<proteinExistence type="inferred from homology"/>
<dbReference type="AlphaFoldDB" id="W9ZPW3"/>
<dbReference type="eggNOG" id="KOG2466">
    <property type="taxonomic scope" value="Eukaryota"/>
</dbReference>
<keyword evidence="4 6" id="KW-1133">Transmembrane helix</keyword>
<feature type="transmembrane region" description="Helical" evidence="6">
    <location>
        <begin position="29"/>
        <end position="55"/>
    </location>
</feature>
<dbReference type="GeneID" id="19156542"/>
<organism evidence="7 8">
    <name type="scientific">Capronia coronata CBS 617.96</name>
    <dbReference type="NCBI Taxonomy" id="1182541"/>
    <lineage>
        <taxon>Eukaryota</taxon>
        <taxon>Fungi</taxon>
        <taxon>Dikarya</taxon>
        <taxon>Ascomycota</taxon>
        <taxon>Pezizomycotina</taxon>
        <taxon>Eurotiomycetes</taxon>
        <taxon>Chaetothyriomycetidae</taxon>
        <taxon>Chaetothyriales</taxon>
        <taxon>Herpotrichiellaceae</taxon>
        <taxon>Capronia</taxon>
    </lineage>
</organism>
<comment type="subcellular location">
    <subcellularLocation>
        <location evidence="1">Membrane</location>
        <topology evidence="1">Multi-pass membrane protein</topology>
    </subcellularLocation>
</comment>
<evidence type="ECO:0000256" key="1">
    <source>
        <dbReference type="ARBA" id="ARBA00004141"/>
    </source>
</evidence>
<comment type="similarity">
    <text evidence="2">Belongs to the purine-cytosine permease (2.A.39) family.</text>
</comment>
<dbReference type="Gene3D" id="1.10.4160.10">
    <property type="entry name" value="Hydantoin permease"/>
    <property type="match status" value="1"/>
</dbReference>